<dbReference type="Proteomes" id="UP000250123">
    <property type="component" value="Chromosome SHEWBE"/>
</dbReference>
<protein>
    <submittedName>
        <fullName evidence="2">Uncharacterized protein</fullName>
    </submittedName>
</protein>
<dbReference type="KEGG" id="sbk:SHEWBE_0207"/>
<organism evidence="2 3">
    <name type="scientific">Shewanella benthica</name>
    <dbReference type="NCBI Taxonomy" id="43661"/>
    <lineage>
        <taxon>Bacteria</taxon>
        <taxon>Pseudomonadati</taxon>
        <taxon>Pseudomonadota</taxon>
        <taxon>Gammaproteobacteria</taxon>
        <taxon>Alteromonadales</taxon>
        <taxon>Shewanellaceae</taxon>
        <taxon>Shewanella</taxon>
    </lineage>
</organism>
<proteinExistence type="predicted"/>
<feature type="compositionally biased region" description="Basic residues" evidence="1">
    <location>
        <begin position="78"/>
        <end position="93"/>
    </location>
</feature>
<gene>
    <name evidence="2" type="ORF">SHEWBE_0207</name>
</gene>
<evidence type="ECO:0000313" key="3">
    <source>
        <dbReference type="Proteomes" id="UP000250123"/>
    </source>
</evidence>
<dbReference type="EMBL" id="LS483452">
    <property type="protein sequence ID" value="SQH74203.1"/>
    <property type="molecule type" value="Genomic_DNA"/>
</dbReference>
<reference evidence="3" key="1">
    <citation type="submission" date="2018-06" db="EMBL/GenBank/DDBJ databases">
        <authorList>
            <person name="Cea G.-C."/>
            <person name="William W."/>
        </authorList>
    </citation>
    <scope>NUCLEOTIDE SEQUENCE [LARGE SCALE GENOMIC DNA]</scope>
    <source>
        <strain evidence="3">DB21MT-2</strain>
    </source>
</reference>
<feature type="region of interest" description="Disordered" evidence="1">
    <location>
        <begin position="75"/>
        <end position="100"/>
    </location>
</feature>
<evidence type="ECO:0000313" key="2">
    <source>
        <dbReference type="EMBL" id="SQH74203.1"/>
    </source>
</evidence>
<accession>A0A330LYF1</accession>
<evidence type="ECO:0000256" key="1">
    <source>
        <dbReference type="SAM" id="MobiDB-lite"/>
    </source>
</evidence>
<dbReference type="RefSeq" id="WP_112350938.1">
    <property type="nucleotide sequence ID" value="NZ_LS483452.1"/>
</dbReference>
<name>A0A330LYF1_9GAMM</name>
<dbReference type="AlphaFoldDB" id="A0A330LYF1"/>
<sequence length="100" mass="11798">MALPAPYLEDSHYIVIFKLHKINASEISMVVETGFVIDEADFRYHLLTDKKNKDRWKPFTVLLKNVFSGRAPFEGKAKKNSKKAYKKKKKERQRKKEQNL</sequence>